<accession>A0A2M7XG89</accession>
<sequence length="3094" mass="332184">MGIAQIKKGIFKTLSSILLVTTLVGSLGLTPGTVFAQTGLPVSDIAVLTKLTQAEVSAEVKRTAGQAFVANTAMALINLLMASAEKMAYTSAVWVASGGPGETPLFNNESVSDVAKNAGLQVMSVAVDNITSKEVVNGVLRGYGVKVSNKHNTLAAIRDGIKGTFLGDTSADGFSFPDFSGNFQGFLVSTLGGPDSSELKTKRVLAGLSDSFTRNDFSGGLYVYTSTLAKSQSESDTRAQEAIANDGFVDKINPITGKVATPASEVKKQLDDATDQAKELPYKIGDSLPDSSTLLAMGGSLAKIFSNTLLSELSKKMFAGLFADIGSLSSNPFDSSLSNGYSRERAEKAYKSILSFTPISVTEYNLLSKLSTCPATLLRNSQELYSCGIDTSFASAVSRAESGSALTLKEAISEGYINGAWKLIPSTDVARNQDPRCYSYGFCHSNLLKLRKARIIPVGWEIAAESNANLESKPVSLEEVMNAFNDCNVDGQLDAEHPWCHLIDPNWILKAPETQCRTLAYGQLLIASGSDSRAEECVDIQTCINEGDDGQCDGGYGYCVREQNVWRFRGDECPAQYASCLSMKDRDNNNVDFLTNTVDFASCDQNSVGCLWTATQKRALGTGGFDWPIINNVAEADAKTDAYKNRIYVNKNVEKCDASQNGCSEVILRTGDNSLNLIQNSSFELDNDANNAPDAWLPVASLDYNATGLMSRSGDMAVDPGAPGLYQYGAVLNQARFYALSFYARRVSDITAGAINLRLELASEFVGEENVNVTGTSTVGCTASGNIITMIGAPDSTSYQRFECIFTAPMLANKSARIDARVFVFGNGAFIDDVQLEQNQAVSTYHEGYSTNVTTFDHIKLAPSYLGCSGTSTDPAECANYAQLCSSTEVGCESYIPNNGDPAIFATATPTDFCPNECVGYDSYKQEPTLYEPNGEFPVHFIPDTGEQCSQSAVGCSEFTRLDNEVNEYFTYLRSCVNLAQADANTNGDNMAVYYTWEGSDTEGFQLKRWDLLESNADTDAYQTIVQASGFVETKAGLAPCTQAKTNIDGIVCADDANLDGKIDSVNASCDDHNDIFRNPDCREFYDGTGEIHYRLWSKTITVSDACNAYRKTDIAGNNEIEKRANCELSGGYFDAGLNSCRYFGFNRESNSCNATQNGCREYTGGRSNNSRVALDELFEGDLTAFDARSAGTAIISNESIATDGHSLKATGMPVWTYTYNMGAVCNSPNGCSSPAGTALGASCVVSEGETSCGTLNNSLFPGKTYTLSFWAKGNGSLSVGFTNSTSGAENPGLMFTSGVTLSPDWHEYKLGPIDVNALQNPDFGKGTSLLFNPGPGVTFNLDNIVLREGEQNITVIKNSWVTPSTCDMNPTGQLSPQYQLGCSAYTSSTGNRVTARSFSRLCDEGSVGCTAYFSTAESNPVNGQVLNASCKTLDGNPAIGSTACHLKSVPGPAGIGAISYVDSSPVVCTIDVNQTSCLFNLDYALPESDVVGVPEFSHLVYGPETVVVKADTDLYAIASSGDHCTSAGAGCMEVGVPKLSADRSTVTSWKSDFIVNDPDNYSKFLCNSEKLYCEEYNAGNSGTFYFKDPGARQCEYKTNVFVGTEKFSGWFVTGTSNFCYGSGTCSDDNSACSFDSECRVNTGICSNSSNACSSDFDCGARGKCKNISTATCNITQGSLIEGGDFSGIWRNGDVAYTGWTATCPSEWNACSEFQDPLSIDANSFYPETAGKAYNFINNDRLTADDILSGTKCNGLVSQTLGCTLFNDTGEPGLDYNASATYVLSTHADSILGTEPEALVKPISCSAPDSSIRDVQGNSLDLCEQRCVYDRGAVYDITDAKLAGGVSGKLADNLQGTANYTANDLYVFAGSCYNQSDCSVMKSELGEDVKGVCAPEVFDTITLTATAPYWKPASMVPVPRLANDTNQVLKVDRDRTCGEWLNCASSTTVWDDSIGSYRNICDSLALCSEYSDTGDSSSCSKWNVKDVPEVFTEDVYAKRNTSWYGEEYSGYSIPNNFAIQHLDQVDITFKKGTCELDLYVKRSSSDKDLTSTDYLNYDNQPCANDSDCGGFVNTCNLTNPNNEFTLGFVAGSCSEDEAYIGTACVVGHCSNDGTSCGDNLDCKQGGSCVTGSCFEVEEGSQCSQDTDCNATQICSSGVCVKDLNTQCDSDLLCKDAGGLVIPNATCFQAVSTQEGTCYRGSCVLSASGDKLDANGSEVVECRAQPEQFSPFPNKIVSLWSKFDTVINRLAIVGSKAIEAGARAIPYSTKQGFEEANYCAPGETCECSYKKLQTSGGATAFVDNETTVDDIERRLIQEFPEVDAGSLGICTSGDAAGAFCIVRNDGQQFGCGSTQSTDGASMASAGNCNVINKEDDAVGLEGYCLERDTGLNINGDQTTGACLTWLPIDQLRGSTDLFAKNLEAGYFEETYMCNDTRLFVDIGPTRTGMQKGDMACAEIATEAVGGCSSDNSADRLFGTNGKASCATNVICPTGYFALVGQCAFNSNQVTNHYASACLKSAGDDDCPYVCVPDASYHTKADSTDFKKQCVPPAESSVEFFGNATEPKIKKILSLNDTVAYAVGILNDNATFDSYEVFDTAVDSYLDCLESGLEYTDTLINELHKHACSSNAPGEPCDGAVNTDQGFRSLYVNYTVYPACKQLVEVASVDKSYAFTDRIKNPDSGFAIVDANPAMRYSIGVTPKPFGASSVNPRDVSAPQPPLKVTSCFTKGTGIPSRVGHQTWFQGIYNLPTGDEFLSCLEDQVLSPAVAEVRSYLFFDTSAETTNSVQQQDRLYPHFWTSPAIEDPANAFVERFAQLYAKIDFGKKYVWNSVTKMYDENGTVGLLGTTGNVLSSDVLVSGNPPKVYSVDTFNCYNGLCAEGSENAITVNGQDSGDQTGAKAFYRATVKFFAGADKNQLPLRRVIVNWGDDPDGNYSGSEANNNFFKNHRGLVPDSKTTSLCDTEDEWGMTSESCDPNFFTYQHNYYCDDVLLKQLDECTYDSGTGQPTNTPCADPQFGGRCAFRPAVHILDNWGWCSGVCTDGPDGSEGCFDNGWDALNNPKDDETAAECAYLYGKNIHNYPWVYYGGTIYIEP</sequence>
<proteinExistence type="predicted"/>
<evidence type="ECO:0000313" key="1">
    <source>
        <dbReference type="EMBL" id="PJA46887.1"/>
    </source>
</evidence>
<reference evidence="2" key="1">
    <citation type="submission" date="2017-09" db="EMBL/GenBank/DDBJ databases">
        <title>Depth-based differentiation of microbial function through sediment-hosted aquifers and enrichment of novel symbionts in the deep terrestrial subsurface.</title>
        <authorList>
            <person name="Probst A.J."/>
            <person name="Ladd B."/>
            <person name="Jarett J.K."/>
            <person name="Geller-Mcgrath D.E."/>
            <person name="Sieber C.M.K."/>
            <person name="Emerson J.B."/>
            <person name="Anantharaman K."/>
            <person name="Thomas B.C."/>
            <person name="Malmstrom R."/>
            <person name="Stieglmeier M."/>
            <person name="Klingl A."/>
            <person name="Woyke T."/>
            <person name="Ryan C.M."/>
            <person name="Banfield J.F."/>
        </authorList>
    </citation>
    <scope>NUCLEOTIDE SEQUENCE [LARGE SCALE GENOMIC DNA]</scope>
</reference>
<dbReference type="EMBL" id="PFWT01000006">
    <property type="protein sequence ID" value="PJA46887.1"/>
    <property type="molecule type" value="Genomic_DNA"/>
</dbReference>
<dbReference type="Gene3D" id="2.60.120.260">
    <property type="entry name" value="Galactose-binding domain-like"/>
    <property type="match status" value="2"/>
</dbReference>
<comment type="caution">
    <text evidence="1">The sequence shown here is derived from an EMBL/GenBank/DDBJ whole genome shotgun (WGS) entry which is preliminary data.</text>
</comment>
<organism evidence="1 2">
    <name type="scientific">Candidatus Uhrbacteria bacterium CG_4_9_14_3_um_filter_41_35</name>
    <dbReference type="NCBI Taxonomy" id="1975034"/>
    <lineage>
        <taxon>Bacteria</taxon>
        <taxon>Candidatus Uhriibacteriota</taxon>
    </lineage>
</organism>
<evidence type="ECO:0000313" key="2">
    <source>
        <dbReference type="Proteomes" id="UP000231263"/>
    </source>
</evidence>
<evidence type="ECO:0008006" key="3">
    <source>
        <dbReference type="Google" id="ProtNLM"/>
    </source>
</evidence>
<protein>
    <recommendedName>
        <fullName evidence="3">CBM-cenC domain-containing protein</fullName>
    </recommendedName>
</protein>
<dbReference type="Proteomes" id="UP000231263">
    <property type="component" value="Unassembled WGS sequence"/>
</dbReference>
<name>A0A2M7XG89_9BACT</name>
<dbReference type="SUPFAM" id="SSF49785">
    <property type="entry name" value="Galactose-binding domain-like"/>
    <property type="match status" value="1"/>
</dbReference>
<gene>
    <name evidence="1" type="ORF">CO173_00650</name>
</gene>
<dbReference type="InterPro" id="IPR008979">
    <property type="entry name" value="Galactose-bd-like_sf"/>
</dbReference>